<organism evidence="2 3">
    <name type="scientific">Clostridium sartagoforme</name>
    <dbReference type="NCBI Taxonomy" id="84031"/>
    <lineage>
        <taxon>Bacteria</taxon>
        <taxon>Bacillati</taxon>
        <taxon>Bacillota</taxon>
        <taxon>Clostridia</taxon>
        <taxon>Eubacteriales</taxon>
        <taxon>Clostridiaceae</taxon>
        <taxon>Clostridium</taxon>
    </lineage>
</organism>
<reference evidence="2 3" key="1">
    <citation type="submission" date="2019-04" db="EMBL/GenBank/DDBJ databases">
        <title>Microbes associate with the intestines of laboratory mice.</title>
        <authorList>
            <person name="Navarre W."/>
            <person name="Wong E."/>
            <person name="Huang K."/>
            <person name="Tropini C."/>
            <person name="Ng K."/>
            <person name="Yu B."/>
        </authorList>
    </citation>
    <scope>NUCLEOTIDE SEQUENCE [LARGE SCALE GENOMIC DNA]</scope>
    <source>
        <strain evidence="2 3">NM50_B9-20</strain>
    </source>
</reference>
<dbReference type="OrthoDB" id="5437800at2"/>
<comment type="caution">
    <text evidence="2">The sequence shown here is derived from an EMBL/GenBank/DDBJ whole genome shotgun (WGS) entry which is preliminary data.</text>
</comment>
<keyword evidence="2" id="KW-0378">Hydrolase</keyword>
<dbReference type="GO" id="GO:0016787">
    <property type="term" value="F:hydrolase activity"/>
    <property type="evidence" value="ECO:0007669"/>
    <property type="project" value="UniProtKB-KW"/>
</dbReference>
<dbReference type="InterPro" id="IPR011330">
    <property type="entry name" value="Glyco_hydro/deAcase_b/a-brl"/>
</dbReference>
<evidence type="ECO:0000256" key="1">
    <source>
        <dbReference type="SAM" id="Phobius"/>
    </source>
</evidence>
<dbReference type="RefSeq" id="WP_136006712.1">
    <property type="nucleotide sequence ID" value="NZ_SRYR01000003.1"/>
</dbReference>
<dbReference type="AlphaFoldDB" id="A0A4S2DL65"/>
<keyword evidence="1" id="KW-0472">Membrane</keyword>
<proteinExistence type="predicted"/>
<keyword evidence="3" id="KW-1185">Reference proteome</keyword>
<dbReference type="InterPro" id="IPR051398">
    <property type="entry name" value="Polysacch_Deacetylase"/>
</dbReference>
<feature type="transmembrane region" description="Helical" evidence="1">
    <location>
        <begin position="21"/>
        <end position="40"/>
    </location>
</feature>
<protein>
    <submittedName>
        <fullName evidence="2">Glycoside hydrolase</fullName>
    </submittedName>
</protein>
<gene>
    <name evidence="2" type="ORF">E5347_09335</name>
</gene>
<evidence type="ECO:0000313" key="2">
    <source>
        <dbReference type="EMBL" id="TGY42412.1"/>
    </source>
</evidence>
<dbReference type="EMBL" id="SRYR01000003">
    <property type="protein sequence ID" value="TGY42412.1"/>
    <property type="molecule type" value="Genomic_DNA"/>
</dbReference>
<accession>A0A4S2DL65</accession>
<dbReference type="PANTHER" id="PTHR34216">
    <property type="match status" value="1"/>
</dbReference>
<dbReference type="PANTHER" id="PTHR34216:SF7">
    <property type="entry name" value="POLY-BETA-1,6-N-ACETYL-D-GLUCOSAMINE N-DEACETYLASE"/>
    <property type="match status" value="1"/>
</dbReference>
<sequence length="568" mass="65430">MKSNEFSPKRKDRKKIIRGTLQGLILLVILIVIIKALFSFKEYNPFNIEEISTNSNDKGFITLSYFGVDRDGSDTLISTKDLEKQIKSLKDNGYVTITQEDILDYYNKGKKLPKKSLFLLFEDGRRDTAIFAQKILEKYNYKGTILTYSDKFEKEDPKFLMPKDLLKLKGSTYWELGTNGYRLEFINVFDRKEKFLGDLTSIEFSELQDTIDRDYNHYLMDYIRDEDSVPLESYDEMKARISSDYEKLSDIYNNELGGVPELYAIMHSNTGEFGTNNRVSDVNEEWINKLFAMNFNREGFSLNTKESSIYDLTRLQPQAYWSTNHLLMRLYDDTKEEFNFVIGDEEKSSDFEEVKGQMEFIDDKIILTSLPKETGLLKLKNSEGYNDVNTSVYLNGNVIGSQGIYLRSNDDLSNSLAVKLINDKIEVTETLGGNKEVIFSKELNTFGESLTFSNGAKVDIKEKGNKKLDIILSGDNLSINIDDETIVSNLEVKVLNKGSVYLESAFGEYGYSQRNIADDVYDGVFKELKITDINEEVLYDSTLNGFELIKYNVKNIFNKVINWFIKNL</sequence>
<evidence type="ECO:0000313" key="3">
    <source>
        <dbReference type="Proteomes" id="UP000306888"/>
    </source>
</evidence>
<dbReference type="Proteomes" id="UP000306888">
    <property type="component" value="Unassembled WGS sequence"/>
</dbReference>
<name>A0A4S2DL65_9CLOT</name>
<keyword evidence="1" id="KW-0812">Transmembrane</keyword>
<keyword evidence="1" id="KW-1133">Transmembrane helix</keyword>
<dbReference type="Gene3D" id="3.20.20.370">
    <property type="entry name" value="Glycoside hydrolase/deacetylase"/>
    <property type="match status" value="1"/>
</dbReference>
<dbReference type="GO" id="GO:0005975">
    <property type="term" value="P:carbohydrate metabolic process"/>
    <property type="evidence" value="ECO:0007669"/>
    <property type="project" value="InterPro"/>
</dbReference>
<dbReference type="SUPFAM" id="SSF88713">
    <property type="entry name" value="Glycoside hydrolase/deacetylase"/>
    <property type="match status" value="1"/>
</dbReference>